<dbReference type="EMBL" id="AHXS01000003">
    <property type="protein sequence ID" value="ELB41809.1"/>
    <property type="molecule type" value="Genomic_DNA"/>
</dbReference>
<reference evidence="1 2" key="1">
    <citation type="submission" date="2012-12" db="EMBL/GenBank/DDBJ databases">
        <title>The Genome Sequence of Enterococcus faecium E2039.</title>
        <authorList>
            <consortium name="The Broad Institute Genome Sequencing Platform"/>
            <consortium name="The Broad Institute Genome Sequencing Center for Infectious Disease"/>
            <person name="Earl A.M."/>
            <person name="Gilmore M.S."/>
            <person name="van Schaik W."/>
            <person name="Lebreton F."/>
            <person name="Willems R.J."/>
            <person name="Walker B."/>
            <person name="Young S.K."/>
            <person name="Zeng Q."/>
            <person name="Gargeya S."/>
            <person name="Fitzgerald M."/>
            <person name="Haas B."/>
            <person name="Abouelleil A."/>
            <person name="Alvarado L."/>
            <person name="Arachchi H.M."/>
            <person name="Berlin A.M."/>
            <person name="Chapman S.B."/>
            <person name="Dewar J."/>
            <person name="Goldberg J."/>
            <person name="Griggs A."/>
            <person name="Gujja S."/>
            <person name="Hansen M."/>
            <person name="Howarth C."/>
            <person name="Imamovic A."/>
            <person name="Larimer J."/>
            <person name="McCowan C."/>
            <person name="Murphy C."/>
            <person name="Neiman D."/>
            <person name="Pearson M."/>
            <person name="Priest M."/>
            <person name="Roberts A."/>
            <person name="Saif S."/>
            <person name="Shea T."/>
            <person name="Sisk P."/>
            <person name="Sykes S."/>
            <person name="Wortman J."/>
            <person name="Nusbaum C."/>
            <person name="Birren B."/>
        </authorList>
    </citation>
    <scope>NUCLEOTIDE SEQUENCE [LARGE SCALE GENOMIC DNA]</scope>
    <source>
        <strain evidence="1 2">E2039</strain>
    </source>
</reference>
<proteinExistence type="predicted"/>
<name>A0A829ABN7_ENTFC</name>
<dbReference type="Proteomes" id="UP000010504">
    <property type="component" value="Unassembled WGS sequence"/>
</dbReference>
<dbReference type="AlphaFoldDB" id="A0A829ABN7"/>
<accession>A0A829ABN7</accession>
<evidence type="ECO:0000313" key="2">
    <source>
        <dbReference type="Proteomes" id="UP000010504"/>
    </source>
</evidence>
<sequence length="31" mass="3804">MDNRTNIVELDWLVSEIDFIEKQVRENQKKI</sequence>
<protein>
    <submittedName>
        <fullName evidence="1">Uncharacterized protein</fullName>
    </submittedName>
</protein>
<organism evidence="1 2">
    <name type="scientific">Enterococcus faecium EnGen0026</name>
    <dbReference type="NCBI Taxonomy" id="1138917"/>
    <lineage>
        <taxon>Bacteria</taxon>
        <taxon>Bacillati</taxon>
        <taxon>Bacillota</taxon>
        <taxon>Bacilli</taxon>
        <taxon>Lactobacillales</taxon>
        <taxon>Enterococcaceae</taxon>
        <taxon>Enterococcus</taxon>
    </lineage>
</organism>
<evidence type="ECO:0000313" key="1">
    <source>
        <dbReference type="EMBL" id="ELB41809.1"/>
    </source>
</evidence>
<comment type="caution">
    <text evidence="1">The sequence shown here is derived from an EMBL/GenBank/DDBJ whole genome shotgun (WGS) entry which is preliminary data.</text>
</comment>
<gene>
    <name evidence="1" type="ORF">OKA_02995</name>
</gene>